<dbReference type="EMBL" id="LT559118">
    <property type="protein sequence ID" value="SBO96077.1"/>
    <property type="molecule type" value="Genomic_DNA"/>
</dbReference>
<name>A0A1M4EAU9_9ACTN</name>
<evidence type="ECO:0000313" key="2">
    <source>
        <dbReference type="EMBL" id="SBO96077.1"/>
    </source>
</evidence>
<evidence type="ECO:0000259" key="1">
    <source>
        <dbReference type="Pfam" id="PF08940"/>
    </source>
</evidence>
<dbReference type="Pfam" id="PF08940">
    <property type="entry name" value="DUF1918"/>
    <property type="match status" value="1"/>
</dbReference>
<sequence length="38" mass="4266">MRVEHADGSPPYLVRWLDTGRESLVFPGRDARVVAGVR</sequence>
<reference evidence="2" key="1">
    <citation type="submission" date="2016-04" db="EMBL/GenBank/DDBJ databases">
        <authorList>
            <person name="Evans L.H."/>
            <person name="Alamgir A."/>
            <person name="Owens N."/>
            <person name="Weber N.D."/>
            <person name="Virtaneva K."/>
            <person name="Barbian K."/>
            <person name="Babar A."/>
            <person name="Rosenke K."/>
        </authorList>
    </citation>
    <scope>NUCLEOTIDE SEQUENCE</scope>
    <source>
        <strain evidence="2">Nono1</strain>
    </source>
</reference>
<proteinExistence type="predicted"/>
<organism evidence="2">
    <name type="scientific">Nonomuraea gerenzanensis</name>
    <dbReference type="NCBI Taxonomy" id="93944"/>
    <lineage>
        <taxon>Bacteria</taxon>
        <taxon>Bacillati</taxon>
        <taxon>Actinomycetota</taxon>
        <taxon>Actinomycetes</taxon>
        <taxon>Streptosporangiales</taxon>
        <taxon>Streptosporangiaceae</taxon>
        <taxon>Nonomuraea</taxon>
    </lineage>
</organism>
<protein>
    <recommendedName>
        <fullName evidence="1">DUF1918 domain-containing protein</fullName>
    </recommendedName>
</protein>
<dbReference type="InterPro" id="IPR015035">
    <property type="entry name" value="DUF1918"/>
</dbReference>
<dbReference type="SUPFAM" id="SSF50118">
    <property type="entry name" value="Cell growth inhibitor/plasmid maintenance toxic component"/>
    <property type="match status" value="1"/>
</dbReference>
<dbReference type="AlphaFoldDB" id="A0A1M4EAU9"/>
<feature type="domain" description="DUF1918" evidence="1">
    <location>
        <begin position="2"/>
        <end position="33"/>
    </location>
</feature>
<dbReference type="Gene3D" id="2.30.30.440">
    <property type="entry name" value="Domain of unknown function DUF1918"/>
    <property type="match status" value="1"/>
</dbReference>
<gene>
    <name evidence="2" type="ORF">BN4615_P5593</name>
</gene>
<accession>A0A1M4EAU9</accession>